<dbReference type="Gene3D" id="3.40.50.720">
    <property type="entry name" value="NAD(P)-binding Rossmann-like Domain"/>
    <property type="match status" value="1"/>
</dbReference>
<comment type="caution">
    <text evidence="4">The sequence shown here is derived from an EMBL/GenBank/DDBJ whole genome shotgun (WGS) entry which is preliminary data.</text>
</comment>
<evidence type="ECO:0000256" key="1">
    <source>
        <dbReference type="ARBA" id="ARBA00006484"/>
    </source>
</evidence>
<dbReference type="GO" id="GO:0016614">
    <property type="term" value="F:oxidoreductase activity, acting on CH-OH group of donors"/>
    <property type="evidence" value="ECO:0007669"/>
    <property type="project" value="UniProtKB-ARBA"/>
</dbReference>
<dbReference type="PANTHER" id="PTHR48107:SF7">
    <property type="entry name" value="RE15974P"/>
    <property type="match status" value="1"/>
</dbReference>
<feature type="region of interest" description="Disordered" evidence="3">
    <location>
        <begin position="19"/>
        <end position="50"/>
    </location>
</feature>
<dbReference type="Pfam" id="PF13561">
    <property type="entry name" value="adh_short_C2"/>
    <property type="match status" value="1"/>
</dbReference>
<organism evidence="4 5">
    <name type="scientific">Amycolatopsis sulphurea</name>
    <dbReference type="NCBI Taxonomy" id="76022"/>
    <lineage>
        <taxon>Bacteria</taxon>
        <taxon>Bacillati</taxon>
        <taxon>Actinomycetota</taxon>
        <taxon>Actinomycetes</taxon>
        <taxon>Pseudonocardiales</taxon>
        <taxon>Pseudonocardiaceae</taxon>
        <taxon>Amycolatopsis</taxon>
    </lineage>
</organism>
<reference evidence="4 5" key="1">
    <citation type="submission" date="2017-10" db="EMBL/GenBank/DDBJ databases">
        <title>Sequencing the genomes of 1000 actinobacteria strains.</title>
        <authorList>
            <person name="Klenk H.-P."/>
        </authorList>
    </citation>
    <scope>NUCLEOTIDE SEQUENCE [LARGE SCALE GENOMIC DNA]</scope>
    <source>
        <strain evidence="4 5">DSM 46092</strain>
    </source>
</reference>
<evidence type="ECO:0000313" key="4">
    <source>
        <dbReference type="EMBL" id="PFG46617.1"/>
    </source>
</evidence>
<accession>A0A2A9F5E7</accession>
<dbReference type="EMBL" id="PDJK01000002">
    <property type="protein sequence ID" value="PFG46617.1"/>
    <property type="molecule type" value="Genomic_DNA"/>
</dbReference>
<dbReference type="InterPro" id="IPR020904">
    <property type="entry name" value="Sc_DH/Rdtase_CS"/>
</dbReference>
<evidence type="ECO:0000256" key="2">
    <source>
        <dbReference type="ARBA" id="ARBA00023002"/>
    </source>
</evidence>
<dbReference type="SUPFAM" id="SSF51735">
    <property type="entry name" value="NAD(P)-binding Rossmann-fold domains"/>
    <property type="match status" value="1"/>
</dbReference>
<protein>
    <submittedName>
        <fullName evidence="4">3-oxoacyl-[acyl-carrier protein] reductase</fullName>
    </submittedName>
</protein>
<keyword evidence="2" id="KW-0560">Oxidoreductase</keyword>
<dbReference type="InterPro" id="IPR002347">
    <property type="entry name" value="SDR_fam"/>
</dbReference>
<dbReference type="PANTHER" id="PTHR48107">
    <property type="entry name" value="NADPH-DEPENDENT ALDEHYDE REDUCTASE-LIKE PROTEIN, CHLOROPLASTIC-RELATED"/>
    <property type="match status" value="1"/>
</dbReference>
<dbReference type="CDD" id="cd05233">
    <property type="entry name" value="SDR_c"/>
    <property type="match status" value="1"/>
</dbReference>
<keyword evidence="5" id="KW-1185">Reference proteome</keyword>
<dbReference type="Proteomes" id="UP000243542">
    <property type="component" value="Unassembled WGS sequence"/>
</dbReference>
<evidence type="ECO:0000313" key="5">
    <source>
        <dbReference type="Proteomes" id="UP000243542"/>
    </source>
</evidence>
<dbReference type="AlphaFoldDB" id="A0A2A9F5E7"/>
<dbReference type="PRINTS" id="PR00081">
    <property type="entry name" value="GDHRDH"/>
</dbReference>
<comment type="similarity">
    <text evidence="1">Belongs to the short-chain dehydrogenases/reductases (SDR) family.</text>
</comment>
<gene>
    <name evidence="4" type="ORF">ATK36_1606</name>
</gene>
<name>A0A2A9F5E7_9PSEU</name>
<dbReference type="InterPro" id="IPR036291">
    <property type="entry name" value="NAD(P)-bd_dom_sf"/>
</dbReference>
<sequence length="227" mass="24192">MPLPGGWPTQAPAVLHHHSEQPWGADPEGPESIATDVTGAPAGPDTRVHHTGLDLAESDAPQRLVNTAVDAFAHIDIVVCNHARSGGNADWASWTRPCSTRTGPVSTRSTILLTRAFAARHDGRPGGRVTFLTSGQDLGPMRHEVAYAAGKGALASITRTLADHLADRAITVNPGPADTGYAPPDVHEAVHQHFPQGRWGVPDDHTDDAAWITEQTISTEGGFRRWN</sequence>
<evidence type="ECO:0000256" key="3">
    <source>
        <dbReference type="SAM" id="MobiDB-lite"/>
    </source>
</evidence>
<dbReference type="PROSITE" id="PS00061">
    <property type="entry name" value="ADH_SHORT"/>
    <property type="match status" value="1"/>
</dbReference>
<proteinExistence type="inferred from homology"/>